<dbReference type="EMBL" id="BMMU01000009">
    <property type="protein sequence ID" value="GGJ34403.1"/>
    <property type="molecule type" value="Genomic_DNA"/>
</dbReference>
<evidence type="ECO:0000313" key="2">
    <source>
        <dbReference type="Proteomes" id="UP000625682"/>
    </source>
</evidence>
<name>A0A917NW37_9ACTN</name>
<dbReference type="RefSeq" id="WP_189148174.1">
    <property type="nucleotide sequence ID" value="NZ_BAABER010000020.1"/>
</dbReference>
<accession>A0A917NW37</accession>
<gene>
    <name evidence="1" type="ORF">GCM10012282_33960</name>
</gene>
<protein>
    <submittedName>
        <fullName evidence="1">Uncharacterized protein</fullName>
    </submittedName>
</protein>
<comment type="caution">
    <text evidence="1">The sequence shown here is derived from an EMBL/GenBank/DDBJ whole genome shotgun (WGS) entry which is preliminary data.</text>
</comment>
<reference evidence="1" key="2">
    <citation type="submission" date="2020-09" db="EMBL/GenBank/DDBJ databases">
        <authorList>
            <person name="Sun Q."/>
            <person name="Zhou Y."/>
        </authorList>
    </citation>
    <scope>NUCLEOTIDE SEQUENCE</scope>
    <source>
        <strain evidence="1">CGMCC 4.7272</strain>
    </source>
</reference>
<dbReference type="Proteomes" id="UP000625682">
    <property type="component" value="Unassembled WGS sequence"/>
</dbReference>
<evidence type="ECO:0000313" key="1">
    <source>
        <dbReference type="EMBL" id="GGJ34403.1"/>
    </source>
</evidence>
<organism evidence="1 2">
    <name type="scientific">Streptomyces lacrimifluminis</name>
    <dbReference type="NCBI Taxonomy" id="1500077"/>
    <lineage>
        <taxon>Bacteria</taxon>
        <taxon>Bacillati</taxon>
        <taxon>Actinomycetota</taxon>
        <taxon>Actinomycetes</taxon>
        <taxon>Kitasatosporales</taxon>
        <taxon>Streptomycetaceae</taxon>
        <taxon>Streptomyces</taxon>
    </lineage>
</organism>
<proteinExistence type="predicted"/>
<dbReference type="AlphaFoldDB" id="A0A917NW37"/>
<reference evidence="1" key="1">
    <citation type="journal article" date="2014" name="Int. J. Syst. Evol. Microbiol.">
        <title>Complete genome sequence of Corynebacterium casei LMG S-19264T (=DSM 44701T), isolated from a smear-ripened cheese.</title>
        <authorList>
            <consortium name="US DOE Joint Genome Institute (JGI-PGF)"/>
            <person name="Walter F."/>
            <person name="Albersmeier A."/>
            <person name="Kalinowski J."/>
            <person name="Ruckert C."/>
        </authorList>
    </citation>
    <scope>NUCLEOTIDE SEQUENCE</scope>
    <source>
        <strain evidence="1">CGMCC 4.7272</strain>
    </source>
</reference>
<keyword evidence="2" id="KW-1185">Reference proteome</keyword>
<sequence length="78" mass="9125">MAATAFHYYKVLYHVFTHSAYAPDEWTEDYNKAEETCKLYADTHGYARLYEERYPTRGHYEDAQCEEDCLVAVGECPS</sequence>